<reference evidence="2" key="1">
    <citation type="submission" date="2022-08" db="EMBL/GenBank/DDBJ databases">
        <authorList>
            <person name="Gutierrez-Valencia J."/>
        </authorList>
    </citation>
    <scope>NUCLEOTIDE SEQUENCE</scope>
</reference>
<name>A0AAV0R4S5_9ROSI</name>
<gene>
    <name evidence="2" type="ORF">LITE_LOCUS46455</name>
</gene>
<dbReference type="Proteomes" id="UP001154282">
    <property type="component" value="Unassembled WGS sequence"/>
</dbReference>
<comment type="caution">
    <text evidence="2">The sequence shown here is derived from an EMBL/GenBank/DDBJ whole genome shotgun (WGS) entry which is preliminary data.</text>
</comment>
<keyword evidence="3" id="KW-1185">Reference proteome</keyword>
<protein>
    <recommendedName>
        <fullName evidence="1">Aminotransferase-like plant mobile domain-containing protein</fullName>
    </recommendedName>
</protein>
<evidence type="ECO:0000313" key="3">
    <source>
        <dbReference type="Proteomes" id="UP001154282"/>
    </source>
</evidence>
<dbReference type="PANTHER" id="PTHR46033">
    <property type="entry name" value="PROTEIN MAIN-LIKE 2"/>
    <property type="match status" value="1"/>
</dbReference>
<dbReference type="PANTHER" id="PTHR46033:SF8">
    <property type="entry name" value="PROTEIN MAINTENANCE OF MERISTEMS-LIKE"/>
    <property type="match status" value="1"/>
</dbReference>
<sequence length="387" mass="44233">MFRKIVIDEALISAFVERWQPDTNTFHLPFGEMTILLHDVQYLLQIPVEGRLMSRTSAQLDHPEVGLCALLGMNSEQLSGRSEAPGFGSKGKWYDKGGFLAEMASRYLQVNGTHETEAQSYLLLMLGSTLFVDKSRDRVRPVVNLFLDELEEIDQYSWASGTLAWLYRCLGQASRAGARGVAGCLTLLQCWIYEYFPDFRPSHFEPPVVGPDEAWASRWIGQPATGSVADPSVRLAFYRRALDSLTPSDVFWTPFHQRPHQAVRRSLYTGVIRFADIGEFYDPARCLRQFGYRQMIPPPPSRPQRADRPEAPGEYVIQIPESFDAAWDALLSHMVHIDMYSQPWRTYPYETTIDYLDWFVAHSHCRVLRDDGDADRLVDSAAVRFDH</sequence>
<feature type="domain" description="Aminotransferase-like plant mobile" evidence="1">
    <location>
        <begin position="4"/>
        <end position="359"/>
    </location>
</feature>
<dbReference type="Pfam" id="PF10536">
    <property type="entry name" value="PMD"/>
    <property type="match status" value="1"/>
</dbReference>
<dbReference type="AlphaFoldDB" id="A0AAV0R4S5"/>
<evidence type="ECO:0000259" key="1">
    <source>
        <dbReference type="Pfam" id="PF10536"/>
    </source>
</evidence>
<dbReference type="GO" id="GO:0010073">
    <property type="term" value="P:meristem maintenance"/>
    <property type="evidence" value="ECO:0007669"/>
    <property type="project" value="InterPro"/>
</dbReference>
<dbReference type="InterPro" id="IPR019557">
    <property type="entry name" value="AminoTfrase-like_pln_mobile"/>
</dbReference>
<evidence type="ECO:0000313" key="2">
    <source>
        <dbReference type="EMBL" id="CAI0552510.1"/>
    </source>
</evidence>
<organism evidence="2 3">
    <name type="scientific">Linum tenue</name>
    <dbReference type="NCBI Taxonomy" id="586396"/>
    <lineage>
        <taxon>Eukaryota</taxon>
        <taxon>Viridiplantae</taxon>
        <taxon>Streptophyta</taxon>
        <taxon>Embryophyta</taxon>
        <taxon>Tracheophyta</taxon>
        <taxon>Spermatophyta</taxon>
        <taxon>Magnoliopsida</taxon>
        <taxon>eudicotyledons</taxon>
        <taxon>Gunneridae</taxon>
        <taxon>Pentapetalae</taxon>
        <taxon>rosids</taxon>
        <taxon>fabids</taxon>
        <taxon>Malpighiales</taxon>
        <taxon>Linaceae</taxon>
        <taxon>Linum</taxon>
    </lineage>
</organism>
<accession>A0AAV0R4S5</accession>
<dbReference type="InterPro" id="IPR044824">
    <property type="entry name" value="MAIN-like"/>
</dbReference>
<proteinExistence type="predicted"/>
<dbReference type="EMBL" id="CAMGYJ010000010">
    <property type="protein sequence ID" value="CAI0552510.1"/>
    <property type="molecule type" value="Genomic_DNA"/>
</dbReference>